<sequence>MRPNASGVVLLLSSLSLVQAAAHRRDAFLGRTLGARADGDVEKRQAAGAQTVTVLQTVTVGAAGAGAVVNNTVTVTAAASTVTITACPSPGLANGAADPAASVSVPNAGAVGAPPGAAQPGGQDTPSGGIGVVIIDIPASLRKTTGGGAAPTAPPVASAPVASAPAASVVAPSAGAPVVQNPAASDLAPLPTAPPAAGSSLAPLPGAASSLAPLPGAGSSLAPLPGAGSSSSLAALPSAGSSAALPSSPALAPLPTVASPAAPLQSTVDLGNVQIPGGVVGGADPTPVGADGAFGGEVGTVPLSGAPGAPAQAATDPSVTVAPDVAAGAQLINIDVSNLSLNSQLNLGNLVQATPVAAAP</sequence>
<reference evidence="3" key="1">
    <citation type="submission" date="2023-06" db="EMBL/GenBank/DDBJ databases">
        <title>Genome-scale phylogeny and comparative genomics of the fungal order Sordariales.</title>
        <authorList>
            <consortium name="Lawrence Berkeley National Laboratory"/>
            <person name="Hensen N."/>
            <person name="Bonometti L."/>
            <person name="Westerberg I."/>
            <person name="Brannstrom I.O."/>
            <person name="Guillou S."/>
            <person name="Cros-Aarteil S."/>
            <person name="Calhoun S."/>
            <person name="Haridas S."/>
            <person name="Kuo A."/>
            <person name="Mondo S."/>
            <person name="Pangilinan J."/>
            <person name="Riley R."/>
            <person name="Labutti K."/>
            <person name="Andreopoulos B."/>
            <person name="Lipzen A."/>
            <person name="Chen C."/>
            <person name="Yanf M."/>
            <person name="Daum C."/>
            <person name="Ng V."/>
            <person name="Clum A."/>
            <person name="Steindorff A."/>
            <person name="Ohm R."/>
            <person name="Martin F."/>
            <person name="Silar P."/>
            <person name="Natvig D."/>
            <person name="Lalanne C."/>
            <person name="Gautier V."/>
            <person name="Ament-Velasquez S.L."/>
            <person name="Kruys A."/>
            <person name="Hutchinson M.I."/>
            <person name="Powell A.J."/>
            <person name="Barry K."/>
            <person name="Miller A.N."/>
            <person name="Grigoriev I.V."/>
            <person name="Debuchy R."/>
            <person name="Gladieux P."/>
            <person name="Thoren M.H."/>
            <person name="Johannesson H."/>
        </authorList>
    </citation>
    <scope>NUCLEOTIDE SEQUENCE</scope>
    <source>
        <strain evidence="3">SMH2532-1</strain>
    </source>
</reference>
<accession>A0AA39YTP7</accession>
<gene>
    <name evidence="3" type="ORF">B0T16DRAFT_452723</name>
</gene>
<dbReference type="EMBL" id="JAULSV010000001">
    <property type="protein sequence ID" value="KAK0657240.1"/>
    <property type="molecule type" value="Genomic_DNA"/>
</dbReference>
<keyword evidence="4" id="KW-1185">Reference proteome</keyword>
<dbReference type="PROSITE" id="PS00430">
    <property type="entry name" value="TONB_DEPENDENT_REC_1"/>
    <property type="match status" value="1"/>
</dbReference>
<comment type="caution">
    <text evidence="3">The sequence shown here is derived from an EMBL/GenBank/DDBJ whole genome shotgun (WGS) entry which is preliminary data.</text>
</comment>
<feature type="region of interest" description="Disordered" evidence="1">
    <location>
        <begin position="282"/>
        <end position="315"/>
    </location>
</feature>
<evidence type="ECO:0000313" key="3">
    <source>
        <dbReference type="EMBL" id="KAK0657240.1"/>
    </source>
</evidence>
<organism evidence="3 4">
    <name type="scientific">Cercophora newfieldiana</name>
    <dbReference type="NCBI Taxonomy" id="92897"/>
    <lineage>
        <taxon>Eukaryota</taxon>
        <taxon>Fungi</taxon>
        <taxon>Dikarya</taxon>
        <taxon>Ascomycota</taxon>
        <taxon>Pezizomycotina</taxon>
        <taxon>Sordariomycetes</taxon>
        <taxon>Sordariomycetidae</taxon>
        <taxon>Sordariales</taxon>
        <taxon>Lasiosphaeriaceae</taxon>
        <taxon>Cercophora</taxon>
    </lineage>
</organism>
<protein>
    <submittedName>
        <fullName evidence="3">Uncharacterized protein</fullName>
    </submittedName>
</protein>
<evidence type="ECO:0000313" key="4">
    <source>
        <dbReference type="Proteomes" id="UP001174936"/>
    </source>
</evidence>
<feature type="signal peptide" evidence="2">
    <location>
        <begin position="1"/>
        <end position="20"/>
    </location>
</feature>
<name>A0AA39YTP7_9PEZI</name>
<dbReference type="Proteomes" id="UP001174936">
    <property type="component" value="Unassembled WGS sequence"/>
</dbReference>
<proteinExistence type="predicted"/>
<evidence type="ECO:0000256" key="1">
    <source>
        <dbReference type="SAM" id="MobiDB-lite"/>
    </source>
</evidence>
<dbReference type="InterPro" id="IPR010916">
    <property type="entry name" value="TonB_box_CS"/>
</dbReference>
<keyword evidence="2" id="KW-0732">Signal</keyword>
<evidence type="ECO:0000256" key="2">
    <source>
        <dbReference type="SAM" id="SignalP"/>
    </source>
</evidence>
<dbReference type="AlphaFoldDB" id="A0AA39YTP7"/>
<feature type="chain" id="PRO_5041285754" evidence="2">
    <location>
        <begin position="21"/>
        <end position="360"/>
    </location>
</feature>